<dbReference type="Gene3D" id="2.40.30.30">
    <property type="entry name" value="Riboflavin kinase-like"/>
    <property type="match status" value="1"/>
</dbReference>
<evidence type="ECO:0000256" key="10">
    <source>
        <dbReference type="ARBA" id="ARBA00022827"/>
    </source>
</evidence>
<dbReference type="SMART" id="SM00904">
    <property type="entry name" value="Flavokinase"/>
    <property type="match status" value="1"/>
</dbReference>
<keyword evidence="6 15" id="KW-0808">Transferase</keyword>
<protein>
    <recommendedName>
        <fullName evidence="15">Riboflavin biosynthesis protein</fullName>
    </recommendedName>
    <domain>
        <recommendedName>
            <fullName evidence="15">Riboflavin kinase</fullName>
            <ecNumber evidence="15">2.7.1.26</ecNumber>
        </recommendedName>
        <alternativeName>
            <fullName evidence="15">Flavokinase</fullName>
        </alternativeName>
    </domain>
    <domain>
        <recommendedName>
            <fullName evidence="15">FMN adenylyltransferase</fullName>
            <ecNumber evidence="15">2.7.7.2</ecNumber>
        </recommendedName>
        <alternativeName>
            <fullName evidence="15">FAD pyrophosphorylase</fullName>
        </alternativeName>
        <alternativeName>
            <fullName evidence="15">FAD synthase</fullName>
        </alternativeName>
    </domain>
</protein>
<dbReference type="CDD" id="cd02064">
    <property type="entry name" value="FAD_synthetase_N"/>
    <property type="match status" value="1"/>
</dbReference>
<dbReference type="UniPathway" id="UPA00277">
    <property type="reaction ID" value="UER00407"/>
</dbReference>
<dbReference type="GO" id="GO:0008531">
    <property type="term" value="F:riboflavin kinase activity"/>
    <property type="evidence" value="ECO:0007669"/>
    <property type="project" value="UniProtKB-UniRule"/>
</dbReference>
<dbReference type="GO" id="GO:0005524">
    <property type="term" value="F:ATP binding"/>
    <property type="evidence" value="ECO:0007669"/>
    <property type="project" value="UniProtKB-UniRule"/>
</dbReference>
<evidence type="ECO:0000256" key="13">
    <source>
        <dbReference type="ARBA" id="ARBA00047880"/>
    </source>
</evidence>
<dbReference type="eggNOG" id="COG0196">
    <property type="taxonomic scope" value="Bacteria"/>
</dbReference>
<gene>
    <name evidence="17" type="primary">RIBF</name>
    <name evidence="17" type="ordered locus">WS0586</name>
</gene>
<organism evidence="18">
    <name type="scientific">Wolinella succinogenes (strain ATCC 29543 / DSM 1740 / CCUG 13145 / JCM 31913 / LMG 7466 / NCTC 11488 / FDC 602W)</name>
    <name type="common">Vibrio succinogenes</name>
    <dbReference type="NCBI Taxonomy" id="273121"/>
    <lineage>
        <taxon>Bacteria</taxon>
        <taxon>Pseudomonadati</taxon>
        <taxon>Campylobacterota</taxon>
        <taxon>Epsilonproteobacteria</taxon>
        <taxon>Campylobacterales</taxon>
        <taxon>Helicobacteraceae</taxon>
        <taxon>Wolinella</taxon>
    </lineage>
</organism>
<evidence type="ECO:0000256" key="2">
    <source>
        <dbReference type="ARBA" id="ARBA00004726"/>
    </source>
</evidence>
<dbReference type="GO" id="GO:0006747">
    <property type="term" value="P:FAD biosynthetic process"/>
    <property type="evidence" value="ECO:0007669"/>
    <property type="project" value="UniProtKB-UniRule"/>
</dbReference>
<evidence type="ECO:0000256" key="9">
    <source>
        <dbReference type="ARBA" id="ARBA00022777"/>
    </source>
</evidence>
<evidence type="ECO:0000256" key="3">
    <source>
        <dbReference type="ARBA" id="ARBA00005201"/>
    </source>
</evidence>
<evidence type="ECO:0000256" key="7">
    <source>
        <dbReference type="ARBA" id="ARBA00022695"/>
    </source>
</evidence>
<feature type="domain" description="Riboflavin kinase" evidence="16">
    <location>
        <begin position="155"/>
        <end position="279"/>
    </location>
</feature>
<dbReference type="NCBIfam" id="NF004162">
    <property type="entry name" value="PRK05627.1-5"/>
    <property type="match status" value="1"/>
</dbReference>
<dbReference type="EC" id="2.7.7.2" evidence="15"/>
<dbReference type="EMBL" id="BX571658">
    <property type="protein sequence ID" value="CAE09718.1"/>
    <property type="molecule type" value="Genomic_DNA"/>
</dbReference>
<evidence type="ECO:0000256" key="8">
    <source>
        <dbReference type="ARBA" id="ARBA00022741"/>
    </source>
</evidence>
<keyword evidence="9 15" id="KW-0418">Kinase</keyword>
<evidence type="ECO:0000256" key="1">
    <source>
        <dbReference type="ARBA" id="ARBA00002121"/>
    </source>
</evidence>
<keyword evidence="12" id="KW-0511">Multifunctional enzyme</keyword>
<evidence type="ECO:0000256" key="5">
    <source>
        <dbReference type="ARBA" id="ARBA00022643"/>
    </source>
</evidence>
<dbReference type="HOGENOM" id="CLU_048437_0_2_7"/>
<evidence type="ECO:0000313" key="17">
    <source>
        <dbReference type="EMBL" id="CAE09718.1"/>
    </source>
</evidence>
<dbReference type="RefSeq" id="WP_011138518.1">
    <property type="nucleotide sequence ID" value="NC_005090.1"/>
</dbReference>
<dbReference type="PIRSF" id="PIRSF004491">
    <property type="entry name" value="FAD_Synth"/>
    <property type="match status" value="1"/>
</dbReference>
<dbReference type="EC" id="2.7.1.26" evidence="15"/>
<evidence type="ECO:0000256" key="6">
    <source>
        <dbReference type="ARBA" id="ARBA00022679"/>
    </source>
</evidence>
<dbReference type="SUPFAM" id="SSF82114">
    <property type="entry name" value="Riboflavin kinase-like"/>
    <property type="match status" value="1"/>
</dbReference>
<evidence type="ECO:0000313" key="18">
    <source>
        <dbReference type="Proteomes" id="UP000000422"/>
    </source>
</evidence>
<comment type="catalytic activity">
    <reaction evidence="13 15">
        <text>riboflavin + ATP = FMN + ADP + H(+)</text>
        <dbReference type="Rhea" id="RHEA:14357"/>
        <dbReference type="ChEBI" id="CHEBI:15378"/>
        <dbReference type="ChEBI" id="CHEBI:30616"/>
        <dbReference type="ChEBI" id="CHEBI:57986"/>
        <dbReference type="ChEBI" id="CHEBI:58210"/>
        <dbReference type="ChEBI" id="CHEBI:456216"/>
        <dbReference type="EC" id="2.7.1.26"/>
    </reaction>
</comment>
<comment type="function">
    <text evidence="1">Catalyzes the phosphorylation of riboflavin to FMN followed by the adenylation of FMN to FAD.</text>
</comment>
<proteinExistence type="inferred from homology"/>
<keyword evidence="4 15" id="KW-0285">Flavoprotein</keyword>
<dbReference type="PANTHER" id="PTHR22749:SF6">
    <property type="entry name" value="RIBOFLAVIN KINASE"/>
    <property type="match status" value="1"/>
</dbReference>
<keyword evidence="5 15" id="KW-0288">FMN</keyword>
<comment type="pathway">
    <text evidence="2 15">Cofactor biosynthesis; FAD biosynthesis; FAD from FMN: step 1/1.</text>
</comment>
<evidence type="ECO:0000256" key="14">
    <source>
        <dbReference type="ARBA" id="ARBA00049494"/>
    </source>
</evidence>
<dbReference type="Proteomes" id="UP000000422">
    <property type="component" value="Chromosome"/>
</dbReference>
<keyword evidence="7 15" id="KW-0548">Nucleotidyltransferase</keyword>
<evidence type="ECO:0000256" key="15">
    <source>
        <dbReference type="PIRNR" id="PIRNR004491"/>
    </source>
</evidence>
<evidence type="ECO:0000256" key="12">
    <source>
        <dbReference type="ARBA" id="ARBA00023268"/>
    </source>
</evidence>
<comment type="catalytic activity">
    <reaction evidence="14 15">
        <text>FMN + ATP + H(+) = FAD + diphosphate</text>
        <dbReference type="Rhea" id="RHEA:17237"/>
        <dbReference type="ChEBI" id="CHEBI:15378"/>
        <dbReference type="ChEBI" id="CHEBI:30616"/>
        <dbReference type="ChEBI" id="CHEBI:33019"/>
        <dbReference type="ChEBI" id="CHEBI:57692"/>
        <dbReference type="ChEBI" id="CHEBI:58210"/>
        <dbReference type="EC" id="2.7.7.2"/>
    </reaction>
</comment>
<dbReference type="GO" id="GO:0003919">
    <property type="term" value="F:FMN adenylyltransferase activity"/>
    <property type="evidence" value="ECO:0007669"/>
    <property type="project" value="UniProtKB-UniRule"/>
</dbReference>
<dbReference type="InterPro" id="IPR015865">
    <property type="entry name" value="Riboflavin_kinase_bac/euk"/>
</dbReference>
<sequence length="295" mass="32920">MKSFFSIFGDPSVTSVAIGKFDGMHLAHQRLFSYLDEGGAILTVDAQRGNLTPGEYKREFTPFPLYSIPLGKIKHLSGERFIYMLKKAFPNLTKVVVGYDFRFGKNRAFGVEELRGYFAGEVVVVPEVFHRGHSVHSEAIRELIAQGEMNLAGELLGRDYFIEGRVVRGNGLGSSALFATINLEVESFLIPLEGVYATKTKVGERCFGSVSFVGKRLSVDNLFSIETHLLGVSPHAIPKTEVARIYFLERLRENRRFAELSSLKAQISEDIGRAEQIHAKTFMECMNLQGGRDEG</sequence>
<evidence type="ECO:0000256" key="11">
    <source>
        <dbReference type="ARBA" id="ARBA00022840"/>
    </source>
</evidence>
<keyword evidence="18" id="KW-1185">Reference proteome</keyword>
<dbReference type="KEGG" id="wsu:WS0586"/>
<name>Q7M9Y5_WOLSU</name>
<accession>Q7M9Y5</accession>
<dbReference type="UniPathway" id="UPA00276">
    <property type="reaction ID" value="UER00406"/>
</dbReference>
<comment type="similarity">
    <text evidence="15">Belongs to the ribF family.</text>
</comment>
<dbReference type="STRING" id="273121.WS0586"/>
<dbReference type="GO" id="GO:0009231">
    <property type="term" value="P:riboflavin biosynthetic process"/>
    <property type="evidence" value="ECO:0007669"/>
    <property type="project" value="InterPro"/>
</dbReference>
<comment type="pathway">
    <text evidence="3 15">Cofactor biosynthesis; FMN biosynthesis; FMN from riboflavin (ATP route): step 1/1.</text>
</comment>
<dbReference type="Gene3D" id="3.40.50.620">
    <property type="entry name" value="HUPs"/>
    <property type="match status" value="1"/>
</dbReference>
<dbReference type="Pfam" id="PF01687">
    <property type="entry name" value="Flavokinase"/>
    <property type="match status" value="1"/>
</dbReference>
<dbReference type="InterPro" id="IPR023465">
    <property type="entry name" value="Riboflavin_kinase_dom_sf"/>
</dbReference>
<dbReference type="GO" id="GO:0009398">
    <property type="term" value="P:FMN biosynthetic process"/>
    <property type="evidence" value="ECO:0007669"/>
    <property type="project" value="UniProtKB-UniRule"/>
</dbReference>
<reference evidence="17 18" key="1">
    <citation type="journal article" date="2003" name="Proc. Natl. Acad. Sci. U.S.A.">
        <title>Complete genome sequence and analysis of Wolinella succinogenes.</title>
        <authorList>
            <person name="Baar C."/>
            <person name="Eppinger M."/>
            <person name="Raddatz G."/>
            <person name="Simon JM."/>
            <person name="Lanz C."/>
            <person name="Klimmek O."/>
            <person name="Nandakumar R."/>
            <person name="Gross R."/>
            <person name="Rosinus A."/>
            <person name="Keller H."/>
            <person name="Jagtap P."/>
            <person name="Linke B."/>
            <person name="Meyer F."/>
            <person name="Lederer H."/>
            <person name="Schuster S.C."/>
        </authorList>
    </citation>
    <scope>NUCLEOTIDE SEQUENCE [LARGE SCALE GENOMIC DNA]</scope>
    <source>
        <strain evidence="18">ATCC 29543 / DSM 1740 / CCUG 13145 / JCM 31913 / LMG 7466 / NCTC 11488 / FDC 602W</strain>
    </source>
</reference>
<dbReference type="AlphaFoldDB" id="Q7M9Y5"/>
<evidence type="ECO:0000259" key="16">
    <source>
        <dbReference type="SMART" id="SM00904"/>
    </source>
</evidence>
<dbReference type="SUPFAM" id="SSF52374">
    <property type="entry name" value="Nucleotidylyl transferase"/>
    <property type="match status" value="1"/>
</dbReference>
<dbReference type="InterPro" id="IPR002606">
    <property type="entry name" value="Riboflavin_kinase_bac"/>
</dbReference>
<dbReference type="InterPro" id="IPR015864">
    <property type="entry name" value="FAD_synthase"/>
</dbReference>
<dbReference type="PANTHER" id="PTHR22749">
    <property type="entry name" value="RIBOFLAVIN KINASE/FMN ADENYLYLTRANSFERASE"/>
    <property type="match status" value="1"/>
</dbReference>
<evidence type="ECO:0000256" key="4">
    <source>
        <dbReference type="ARBA" id="ARBA00022630"/>
    </source>
</evidence>
<dbReference type="InterPro" id="IPR023468">
    <property type="entry name" value="Riboflavin_kinase"/>
</dbReference>
<keyword evidence="11 15" id="KW-0067">ATP-binding</keyword>
<dbReference type="InterPro" id="IPR014729">
    <property type="entry name" value="Rossmann-like_a/b/a_fold"/>
</dbReference>
<keyword evidence="10 15" id="KW-0274">FAD</keyword>
<keyword evidence="8 15" id="KW-0547">Nucleotide-binding</keyword>